<dbReference type="SUPFAM" id="SSF56634">
    <property type="entry name" value="Heme-dependent catalase-like"/>
    <property type="match status" value="1"/>
</dbReference>
<feature type="non-terminal residue" evidence="2">
    <location>
        <position position="1"/>
    </location>
</feature>
<keyword evidence="3" id="KW-1185">Reference proteome</keyword>
<sequence>QTVARIRVKPQTAWSEARSSAVDDGMSFSPWHGLAAHQPLGGIMRSRKRAYEMGKRFRAERNGCTIAEPREGIKLP</sequence>
<evidence type="ECO:0000256" key="1">
    <source>
        <dbReference type="SAM" id="MobiDB-lite"/>
    </source>
</evidence>
<name>A0ABR5GMQ4_9HYPH</name>
<gene>
    <name evidence="2" type="ORF">SQ03_31475</name>
</gene>
<feature type="region of interest" description="Disordered" evidence="1">
    <location>
        <begin position="1"/>
        <end position="20"/>
    </location>
</feature>
<evidence type="ECO:0000313" key="3">
    <source>
        <dbReference type="Proteomes" id="UP000035947"/>
    </source>
</evidence>
<reference evidence="2 3" key="1">
    <citation type="submission" date="2015-01" db="EMBL/GenBank/DDBJ databases">
        <title>Genome sequencing of Methylobacterium platani JCM14648 type strain.</title>
        <authorList>
            <person name="Chaudhry V."/>
            <person name="Patil P.B."/>
        </authorList>
    </citation>
    <scope>NUCLEOTIDE SEQUENCE [LARGE SCALE GENOMIC DNA]</scope>
    <source>
        <strain evidence="2 3">JCM 14648</strain>
    </source>
</reference>
<dbReference type="InterPro" id="IPR020835">
    <property type="entry name" value="Catalase_sf"/>
</dbReference>
<accession>A0ABR5GMQ4</accession>
<comment type="caution">
    <text evidence="2">The sequence shown here is derived from an EMBL/GenBank/DDBJ whole genome shotgun (WGS) entry which is preliminary data.</text>
</comment>
<dbReference type="EMBL" id="JXOD01000501">
    <property type="protein sequence ID" value="KMO09829.1"/>
    <property type="molecule type" value="Genomic_DNA"/>
</dbReference>
<organism evidence="2 3">
    <name type="scientific">Methylobacterium platani JCM 14648</name>
    <dbReference type="NCBI Taxonomy" id="1295136"/>
    <lineage>
        <taxon>Bacteria</taxon>
        <taxon>Pseudomonadati</taxon>
        <taxon>Pseudomonadota</taxon>
        <taxon>Alphaproteobacteria</taxon>
        <taxon>Hyphomicrobiales</taxon>
        <taxon>Methylobacteriaceae</taxon>
        <taxon>Methylobacterium</taxon>
    </lineage>
</organism>
<dbReference type="Proteomes" id="UP000035947">
    <property type="component" value="Unassembled WGS sequence"/>
</dbReference>
<protein>
    <submittedName>
        <fullName evidence="2">Catalase</fullName>
    </submittedName>
</protein>
<evidence type="ECO:0000313" key="2">
    <source>
        <dbReference type="EMBL" id="KMO09829.1"/>
    </source>
</evidence>
<proteinExistence type="predicted"/>